<keyword evidence="8" id="KW-0067">ATP-binding</keyword>
<evidence type="ECO:0000313" key="8">
    <source>
        <dbReference type="EMBL" id="MEC4717543.1"/>
    </source>
</evidence>
<dbReference type="Pfam" id="PF13426">
    <property type="entry name" value="PAS_9"/>
    <property type="match status" value="1"/>
</dbReference>
<feature type="domain" description="PAS" evidence="7">
    <location>
        <begin position="15"/>
        <end position="65"/>
    </location>
</feature>
<feature type="modified residue" description="4-aspartylphosphate" evidence="4">
    <location>
        <position position="432"/>
    </location>
</feature>
<dbReference type="PROSITE" id="PS50109">
    <property type="entry name" value="HIS_KIN"/>
    <property type="match status" value="1"/>
</dbReference>
<dbReference type="InterPro" id="IPR004358">
    <property type="entry name" value="Sig_transdc_His_kin-like_C"/>
</dbReference>
<dbReference type="NCBIfam" id="TIGR00229">
    <property type="entry name" value="sensory_box"/>
    <property type="match status" value="1"/>
</dbReference>
<dbReference type="SUPFAM" id="SSF55874">
    <property type="entry name" value="ATPase domain of HSP90 chaperone/DNA topoisomerase II/histidine kinase"/>
    <property type="match status" value="1"/>
</dbReference>
<dbReference type="CDD" id="cd00130">
    <property type="entry name" value="PAS"/>
    <property type="match status" value="1"/>
</dbReference>
<keyword evidence="3 4" id="KW-0597">Phosphoprotein</keyword>
<dbReference type="GO" id="GO:0005524">
    <property type="term" value="F:ATP binding"/>
    <property type="evidence" value="ECO:0007669"/>
    <property type="project" value="UniProtKB-KW"/>
</dbReference>
<dbReference type="Gene3D" id="3.40.50.2300">
    <property type="match status" value="1"/>
</dbReference>
<evidence type="ECO:0000259" key="6">
    <source>
        <dbReference type="PROSITE" id="PS50110"/>
    </source>
</evidence>
<gene>
    <name evidence="8" type="ORF">RY831_00100</name>
</gene>
<dbReference type="SMART" id="SM00388">
    <property type="entry name" value="HisKA"/>
    <property type="match status" value="1"/>
</dbReference>
<proteinExistence type="predicted"/>
<dbReference type="SMART" id="SM00448">
    <property type="entry name" value="REC"/>
    <property type="match status" value="1"/>
</dbReference>
<dbReference type="Gene3D" id="3.30.450.20">
    <property type="entry name" value="PAS domain"/>
    <property type="match status" value="1"/>
</dbReference>
<dbReference type="PROSITE" id="PS50110">
    <property type="entry name" value="RESPONSE_REGULATORY"/>
    <property type="match status" value="1"/>
</dbReference>
<dbReference type="Gene3D" id="1.10.287.130">
    <property type="match status" value="1"/>
</dbReference>
<dbReference type="EMBL" id="JAWIIV010000001">
    <property type="protein sequence ID" value="MEC4717543.1"/>
    <property type="molecule type" value="Genomic_DNA"/>
</dbReference>
<dbReference type="PANTHER" id="PTHR43547:SF2">
    <property type="entry name" value="HYBRID SIGNAL TRANSDUCTION HISTIDINE KINASE C"/>
    <property type="match status" value="1"/>
</dbReference>
<comment type="catalytic activity">
    <reaction evidence="1">
        <text>ATP + protein L-histidine = ADP + protein N-phospho-L-histidine.</text>
        <dbReference type="EC" id="2.7.13.3"/>
    </reaction>
</comment>
<feature type="domain" description="Histidine kinase" evidence="5">
    <location>
        <begin position="142"/>
        <end position="360"/>
    </location>
</feature>
<dbReference type="Pfam" id="PF00072">
    <property type="entry name" value="Response_reg"/>
    <property type="match status" value="1"/>
</dbReference>
<dbReference type="EC" id="2.7.13.3" evidence="2"/>
<sequence length="501" mass="54624">MESKLPDVKDIALAIAENSAQGIVVMSENGHCLFANRAWTEVTGFTADDMNGKPVHDWVHHHHPDGRPFPIHECPIGCILGSSASVRNHRDLFFRKNGSPFHVSCSASPIIIDGVPVLKILEIRDVSAEVELDKRKDEFLAMLAHELRNPLAPISAAADLLLLGRLDGTGIHQCSKIIARQVGHMTGLINDLLDVSRVTQGLVELRKENQDIRTVIAEAIEQVRPFVDSRRHWIAVNTPPEAALVHGDRKRLVQVFANVLGNSAKYTPDGGEIEVSIETLPETVQIMIADNGIGMTPEMCQSAFDLFTQAERTSDRAQGGLGIGLALVRSLITLHDGTVTMHSEGSGTGTTVTVSLPKLAIGAGMALEERRHVSIAAARRPLNIMVVEDGRDAAQTLGMLLKEFGHAVWLEHDPYMALEAARGAVYDAFLIDVGLPGMDGMELARRIRLQPRHAQTLMIAVTGYGQTYDRQNAIAAGFDHYLIKPLNLRQLTDILDLAAAD</sequence>
<dbReference type="Pfam" id="PF02518">
    <property type="entry name" value="HATPase_c"/>
    <property type="match status" value="1"/>
</dbReference>
<evidence type="ECO:0000313" key="9">
    <source>
        <dbReference type="Proteomes" id="UP001352263"/>
    </source>
</evidence>
<dbReference type="Gene3D" id="3.30.565.10">
    <property type="entry name" value="Histidine kinase-like ATPase, C-terminal domain"/>
    <property type="match status" value="1"/>
</dbReference>
<organism evidence="8 9">
    <name type="scientific">Noviherbaspirillum album</name>
    <dbReference type="NCBI Taxonomy" id="3080276"/>
    <lineage>
        <taxon>Bacteria</taxon>
        <taxon>Pseudomonadati</taxon>
        <taxon>Pseudomonadota</taxon>
        <taxon>Betaproteobacteria</taxon>
        <taxon>Burkholderiales</taxon>
        <taxon>Oxalobacteraceae</taxon>
        <taxon>Noviherbaspirillum</taxon>
    </lineage>
</organism>
<dbReference type="SUPFAM" id="SSF52172">
    <property type="entry name" value="CheY-like"/>
    <property type="match status" value="1"/>
</dbReference>
<dbReference type="InterPro" id="IPR000014">
    <property type="entry name" value="PAS"/>
</dbReference>
<dbReference type="InterPro" id="IPR035965">
    <property type="entry name" value="PAS-like_dom_sf"/>
</dbReference>
<evidence type="ECO:0000256" key="1">
    <source>
        <dbReference type="ARBA" id="ARBA00000085"/>
    </source>
</evidence>
<dbReference type="InterPro" id="IPR036890">
    <property type="entry name" value="HATPase_C_sf"/>
</dbReference>
<evidence type="ECO:0000256" key="3">
    <source>
        <dbReference type="ARBA" id="ARBA00022553"/>
    </source>
</evidence>
<dbReference type="SUPFAM" id="SSF47384">
    <property type="entry name" value="Homodimeric domain of signal transducing histidine kinase"/>
    <property type="match status" value="1"/>
</dbReference>
<dbReference type="PROSITE" id="PS50112">
    <property type="entry name" value="PAS"/>
    <property type="match status" value="1"/>
</dbReference>
<dbReference type="CDD" id="cd00082">
    <property type="entry name" value="HisKA"/>
    <property type="match status" value="1"/>
</dbReference>
<dbReference type="InterPro" id="IPR003661">
    <property type="entry name" value="HisK_dim/P_dom"/>
</dbReference>
<dbReference type="InterPro" id="IPR003594">
    <property type="entry name" value="HATPase_dom"/>
</dbReference>
<dbReference type="InterPro" id="IPR005467">
    <property type="entry name" value="His_kinase_dom"/>
</dbReference>
<evidence type="ECO:0000259" key="7">
    <source>
        <dbReference type="PROSITE" id="PS50112"/>
    </source>
</evidence>
<evidence type="ECO:0000256" key="2">
    <source>
        <dbReference type="ARBA" id="ARBA00012438"/>
    </source>
</evidence>
<reference evidence="8 9" key="1">
    <citation type="submission" date="2023-10" db="EMBL/GenBank/DDBJ databases">
        <title>Noviherbaspirillum sp. CPCC 100848 genome assembly.</title>
        <authorList>
            <person name="Li X.Y."/>
            <person name="Fang X.M."/>
        </authorList>
    </citation>
    <scope>NUCLEOTIDE SEQUENCE [LARGE SCALE GENOMIC DNA]</scope>
    <source>
        <strain evidence="8 9">CPCC 100848</strain>
    </source>
</reference>
<evidence type="ECO:0000259" key="5">
    <source>
        <dbReference type="PROSITE" id="PS50109"/>
    </source>
</evidence>
<dbReference type="Proteomes" id="UP001352263">
    <property type="component" value="Unassembled WGS sequence"/>
</dbReference>
<keyword evidence="9" id="KW-1185">Reference proteome</keyword>
<dbReference type="PANTHER" id="PTHR43547">
    <property type="entry name" value="TWO-COMPONENT HISTIDINE KINASE"/>
    <property type="match status" value="1"/>
</dbReference>
<dbReference type="PRINTS" id="PR00344">
    <property type="entry name" value="BCTRLSENSOR"/>
</dbReference>
<protein>
    <recommendedName>
        <fullName evidence="2">histidine kinase</fullName>
        <ecNumber evidence="2">2.7.13.3</ecNumber>
    </recommendedName>
</protein>
<feature type="domain" description="Response regulatory" evidence="6">
    <location>
        <begin position="383"/>
        <end position="499"/>
    </location>
</feature>
<dbReference type="Pfam" id="PF00512">
    <property type="entry name" value="HisKA"/>
    <property type="match status" value="1"/>
</dbReference>
<name>A0ABU6J254_9BURK</name>
<dbReference type="SMART" id="SM00387">
    <property type="entry name" value="HATPase_c"/>
    <property type="match status" value="1"/>
</dbReference>
<accession>A0ABU6J254</accession>
<dbReference type="InterPro" id="IPR001789">
    <property type="entry name" value="Sig_transdc_resp-reg_receiver"/>
</dbReference>
<dbReference type="CDD" id="cd00075">
    <property type="entry name" value="HATPase"/>
    <property type="match status" value="1"/>
</dbReference>
<comment type="caution">
    <text evidence="8">The sequence shown here is derived from an EMBL/GenBank/DDBJ whole genome shotgun (WGS) entry which is preliminary data.</text>
</comment>
<dbReference type="InterPro" id="IPR011006">
    <property type="entry name" value="CheY-like_superfamily"/>
</dbReference>
<dbReference type="RefSeq" id="WP_326504300.1">
    <property type="nucleotide sequence ID" value="NZ_JAWIIV010000001.1"/>
</dbReference>
<keyword evidence="8" id="KW-0547">Nucleotide-binding</keyword>
<dbReference type="SMART" id="SM00091">
    <property type="entry name" value="PAS"/>
    <property type="match status" value="1"/>
</dbReference>
<evidence type="ECO:0000256" key="4">
    <source>
        <dbReference type="PROSITE-ProRule" id="PRU00169"/>
    </source>
</evidence>
<dbReference type="SUPFAM" id="SSF55785">
    <property type="entry name" value="PYP-like sensor domain (PAS domain)"/>
    <property type="match status" value="1"/>
</dbReference>
<dbReference type="InterPro" id="IPR036097">
    <property type="entry name" value="HisK_dim/P_sf"/>
</dbReference>